<gene>
    <name evidence="1" type="ORF">E2C01_065010</name>
</gene>
<protein>
    <submittedName>
        <fullName evidence="1">Uncharacterized protein</fullName>
    </submittedName>
</protein>
<organism evidence="1 2">
    <name type="scientific">Portunus trituberculatus</name>
    <name type="common">Swimming crab</name>
    <name type="synonym">Neptunus trituberculatus</name>
    <dbReference type="NCBI Taxonomy" id="210409"/>
    <lineage>
        <taxon>Eukaryota</taxon>
        <taxon>Metazoa</taxon>
        <taxon>Ecdysozoa</taxon>
        <taxon>Arthropoda</taxon>
        <taxon>Crustacea</taxon>
        <taxon>Multicrustacea</taxon>
        <taxon>Malacostraca</taxon>
        <taxon>Eumalacostraca</taxon>
        <taxon>Eucarida</taxon>
        <taxon>Decapoda</taxon>
        <taxon>Pleocyemata</taxon>
        <taxon>Brachyura</taxon>
        <taxon>Eubrachyura</taxon>
        <taxon>Portunoidea</taxon>
        <taxon>Portunidae</taxon>
        <taxon>Portuninae</taxon>
        <taxon>Portunus</taxon>
    </lineage>
</organism>
<comment type="caution">
    <text evidence="1">The sequence shown here is derived from an EMBL/GenBank/DDBJ whole genome shotgun (WGS) entry which is preliminary data.</text>
</comment>
<name>A0A5B7HKQ8_PORTR</name>
<keyword evidence="2" id="KW-1185">Reference proteome</keyword>
<dbReference type="AlphaFoldDB" id="A0A5B7HKQ8"/>
<dbReference type="Proteomes" id="UP000324222">
    <property type="component" value="Unassembled WGS sequence"/>
</dbReference>
<accession>A0A5B7HKQ8</accession>
<dbReference type="EMBL" id="VSRR010031643">
    <property type="protein sequence ID" value="MPC70753.1"/>
    <property type="molecule type" value="Genomic_DNA"/>
</dbReference>
<proteinExistence type="predicted"/>
<reference evidence="1 2" key="1">
    <citation type="submission" date="2019-05" db="EMBL/GenBank/DDBJ databases">
        <title>Another draft genome of Portunus trituberculatus and its Hox gene families provides insights of decapod evolution.</title>
        <authorList>
            <person name="Jeong J.-H."/>
            <person name="Song I."/>
            <person name="Kim S."/>
            <person name="Choi T."/>
            <person name="Kim D."/>
            <person name="Ryu S."/>
            <person name="Kim W."/>
        </authorList>
    </citation>
    <scope>NUCLEOTIDE SEQUENCE [LARGE SCALE GENOMIC DNA]</scope>
    <source>
        <tissue evidence="1">Muscle</tissue>
    </source>
</reference>
<evidence type="ECO:0000313" key="2">
    <source>
        <dbReference type="Proteomes" id="UP000324222"/>
    </source>
</evidence>
<sequence length="136" mass="15541">MSLFGVERNSVPRSKADDRWNSLATRLFLQAFQADSILQLILASHDSPPRQSYYIDYTRKLRTVADNNFPRDTFLSVAVLVVAPPCILRNNIGQITAMLLVLPDRRPPRITVDQEVQLCPLYEFSIGYRKNTDNSN</sequence>
<evidence type="ECO:0000313" key="1">
    <source>
        <dbReference type="EMBL" id="MPC70753.1"/>
    </source>
</evidence>